<feature type="region of interest" description="Disordered" evidence="4">
    <location>
        <begin position="124"/>
        <end position="153"/>
    </location>
</feature>
<evidence type="ECO:0000256" key="6">
    <source>
        <dbReference type="SAM" id="SignalP"/>
    </source>
</evidence>
<gene>
    <name evidence="8" type="ORF">SAMN04489764_1338</name>
</gene>
<proteinExistence type="predicted"/>
<dbReference type="EMBL" id="FNKK01000002">
    <property type="protein sequence ID" value="SDQ60186.1"/>
    <property type="molecule type" value="Genomic_DNA"/>
</dbReference>
<dbReference type="InterPro" id="IPR005528">
    <property type="entry name" value="ChpA-H"/>
</dbReference>
<evidence type="ECO:0000256" key="1">
    <source>
        <dbReference type="ARBA" id="ARBA00022512"/>
    </source>
</evidence>
<keyword evidence="1" id="KW-0964">Secreted</keyword>
<feature type="region of interest" description="Disordered" evidence="4">
    <location>
        <begin position="358"/>
        <end position="398"/>
    </location>
</feature>
<keyword evidence="5" id="KW-0812">Transmembrane</keyword>
<feature type="chain" id="PRO_5011552710" evidence="6">
    <location>
        <begin position="29"/>
        <end position="712"/>
    </location>
</feature>
<dbReference type="PROSITE" id="PS51884">
    <property type="entry name" value="CHAPLIN"/>
    <property type="match status" value="7"/>
</dbReference>
<keyword evidence="2" id="KW-0130">Cell adhesion</keyword>
<feature type="domain" description="Chaplin" evidence="7">
    <location>
        <begin position="469"/>
        <end position="509"/>
    </location>
</feature>
<feature type="domain" description="Chaplin" evidence="7">
    <location>
        <begin position="89"/>
        <end position="129"/>
    </location>
</feature>
<keyword evidence="1" id="KW-0134">Cell wall</keyword>
<keyword evidence="6" id="KW-0732">Signal</keyword>
<organism evidence="8 9">
    <name type="scientific">Thermostaphylospora chromogena</name>
    <dbReference type="NCBI Taxonomy" id="35622"/>
    <lineage>
        <taxon>Bacteria</taxon>
        <taxon>Bacillati</taxon>
        <taxon>Actinomycetota</taxon>
        <taxon>Actinomycetes</taxon>
        <taxon>Streptosporangiales</taxon>
        <taxon>Thermomonosporaceae</taxon>
        <taxon>Thermostaphylospora</taxon>
    </lineage>
</organism>
<feature type="signal peptide" evidence="6">
    <location>
        <begin position="1"/>
        <end position="28"/>
    </location>
</feature>
<feature type="compositionally biased region" description="Basic residues" evidence="4">
    <location>
        <begin position="594"/>
        <end position="607"/>
    </location>
</feature>
<protein>
    <submittedName>
        <fullName evidence="8">Small secreted domain</fullName>
    </submittedName>
</protein>
<dbReference type="GO" id="GO:0007155">
    <property type="term" value="P:cell adhesion"/>
    <property type="evidence" value="ECO:0007669"/>
    <property type="project" value="UniProtKB-KW"/>
</dbReference>
<feature type="domain" description="Chaplin" evidence="7">
    <location>
        <begin position="322"/>
        <end position="362"/>
    </location>
</feature>
<keyword evidence="3" id="KW-0034">Amyloid</keyword>
<feature type="transmembrane region" description="Helical" evidence="5">
    <location>
        <begin position="682"/>
        <end position="703"/>
    </location>
</feature>
<evidence type="ECO:0000256" key="5">
    <source>
        <dbReference type="SAM" id="Phobius"/>
    </source>
</evidence>
<evidence type="ECO:0000313" key="9">
    <source>
        <dbReference type="Proteomes" id="UP000217103"/>
    </source>
</evidence>
<reference evidence="8 9" key="1">
    <citation type="submission" date="2016-10" db="EMBL/GenBank/DDBJ databases">
        <authorList>
            <person name="de Groot N.N."/>
        </authorList>
    </citation>
    <scope>NUCLEOTIDE SEQUENCE [LARGE SCALE GENOMIC DNA]</scope>
    <source>
        <strain evidence="8 9">DSM 43794</strain>
    </source>
</reference>
<keyword evidence="5" id="KW-1133">Transmembrane helix</keyword>
<feature type="domain" description="Chaplin" evidence="7">
    <location>
        <begin position="202"/>
        <end position="242"/>
    </location>
</feature>
<evidence type="ECO:0000256" key="2">
    <source>
        <dbReference type="ARBA" id="ARBA00022889"/>
    </source>
</evidence>
<evidence type="ECO:0000313" key="8">
    <source>
        <dbReference type="EMBL" id="SDQ60186.1"/>
    </source>
</evidence>
<feature type="region of interest" description="Disordered" evidence="4">
    <location>
        <begin position="578"/>
        <end position="636"/>
    </location>
</feature>
<dbReference type="Proteomes" id="UP000217103">
    <property type="component" value="Unassembled WGS sequence"/>
</dbReference>
<feature type="domain" description="Chaplin" evidence="7">
    <location>
        <begin position="266"/>
        <end position="306"/>
    </location>
</feature>
<feature type="domain" description="Chaplin" evidence="7">
    <location>
        <begin position="33"/>
        <end position="73"/>
    </location>
</feature>
<feature type="region of interest" description="Disordered" evidence="4">
    <location>
        <begin position="64"/>
        <end position="94"/>
    </location>
</feature>
<dbReference type="AlphaFoldDB" id="A0A1H1C956"/>
<dbReference type="Pfam" id="PF03777">
    <property type="entry name" value="ChpA-C"/>
    <property type="match status" value="7"/>
</dbReference>
<sequence length="712" mass="71875">MRTWAKGSAPAALLAVAVMTIGSGTAAADTDGDNSILGGNQVDIPISLPIDISGNAVGIIGDSQAGSRGGASVENRGGGSGSADRTSGRNSILGGNQVNAPIDLPVNACGNAVSLIGSSDAGCRGGATVRDKGSSSGSSRNRTDGDNSILGGNQLKVPVDAPVNVCGTSVGVVGEATSGCVGGAKVKDGGKSGAGRNTTSGRNSILGGNQVIAPIDAPVNVCGNSVAVIGSAFAGCVGGAKVTDGGNNYRRTNVWRSSGTNVTSGRNSILGGNQIVVPVDAPVNVCGTSVGVVGEATSGCVGGAKVKDGGKSGTTRNITSGRNSILGGNQIVAPIDAPINICGNAVSLLGEAFAGCRGGASVTESSRTVKTKKSSDKKAKKTNDKKVKVKQTETKKSEVTKFEAKKNEVTKLETKKSEVKKSEITRVETKKNEVKKTETTRSRQEQVKKDSSSTKKDVSVTDVNITSGRNSILGGNQIVVPVNAPINICGNAAAVLGDATAGCLGGASVGNAALGYGSAYDFWGTSSITSWSTSAITAKRRLSNQAATDEPVGLPLVGDLLGGSGLPILPDTPGLATTPSTPAQPMVRSAKPAKSAKGKHRKVKKIRSVVPARARAKTQPETQASTREQQRDSGAPLDVVKPVTDLVLNPVSEAARGVTSPLQLDLKSAEEPANTTTTGMNAGALMALVLGAAFAFSSSMVAATRRLRFHRR</sequence>
<keyword evidence="5" id="KW-0472">Membrane</keyword>
<dbReference type="RefSeq" id="WP_093258245.1">
    <property type="nucleotide sequence ID" value="NZ_FNKK01000002.1"/>
</dbReference>
<evidence type="ECO:0000256" key="3">
    <source>
        <dbReference type="ARBA" id="ARBA00023087"/>
    </source>
</evidence>
<feature type="region of interest" description="Disordered" evidence="4">
    <location>
        <begin position="415"/>
        <end position="458"/>
    </location>
</feature>
<name>A0A1H1C956_9ACTN</name>
<feature type="compositionally biased region" description="Polar residues" evidence="4">
    <location>
        <begin position="83"/>
        <end position="94"/>
    </location>
</feature>
<accession>A0A1H1C956</accession>
<dbReference type="STRING" id="35622.SAMN04489764_1338"/>
<keyword evidence="9" id="KW-1185">Reference proteome</keyword>
<feature type="domain" description="Chaplin" evidence="7">
    <location>
        <begin position="146"/>
        <end position="186"/>
    </location>
</feature>
<evidence type="ECO:0000259" key="7">
    <source>
        <dbReference type="PROSITE" id="PS51884"/>
    </source>
</evidence>
<feature type="compositionally biased region" description="Basic and acidic residues" evidence="4">
    <location>
        <begin position="373"/>
        <end position="398"/>
    </location>
</feature>
<dbReference type="OrthoDB" id="3544424at2"/>
<evidence type="ECO:0000256" key="4">
    <source>
        <dbReference type="SAM" id="MobiDB-lite"/>
    </source>
</evidence>